<proteinExistence type="predicted"/>
<evidence type="ECO:0000256" key="1">
    <source>
        <dbReference type="ARBA" id="ARBA00023125"/>
    </source>
</evidence>
<keyword evidence="4" id="KW-1185">Reference proteome</keyword>
<evidence type="ECO:0000256" key="2">
    <source>
        <dbReference type="PROSITE-ProRule" id="PRU00252"/>
    </source>
</evidence>
<dbReference type="InterPro" id="IPR011344">
    <property type="entry name" value="ssDNA-bd"/>
</dbReference>
<dbReference type="PANTHER" id="PTHR10302:SF0">
    <property type="entry name" value="SINGLE-STRANDED DNA-BINDING PROTEIN, MITOCHONDRIAL"/>
    <property type="match status" value="1"/>
</dbReference>
<comment type="caution">
    <text evidence="3">The sequence shown here is derived from an EMBL/GenBank/DDBJ whole genome shotgun (WGS) entry which is preliminary data.</text>
</comment>
<dbReference type="Proteomes" id="UP001143981">
    <property type="component" value="Unassembled WGS sequence"/>
</dbReference>
<dbReference type="Pfam" id="PF00436">
    <property type="entry name" value="SSB"/>
    <property type="match status" value="1"/>
</dbReference>
<dbReference type="PANTHER" id="PTHR10302">
    <property type="entry name" value="SINGLE-STRANDED DNA-BINDING PROTEIN"/>
    <property type="match status" value="1"/>
</dbReference>
<evidence type="ECO:0000313" key="4">
    <source>
        <dbReference type="Proteomes" id="UP001143981"/>
    </source>
</evidence>
<sequence length="109" mass="12103">MLPLSMNKVILVGGVGSDPKVIEFSNGNKLVTFPLATSRRYKDKEGNLLEQTAWHKIQLRGDKAERAANFVKKGAMVQIDGAIRYDTFTNKEGVEVHQTLINADAFNIL</sequence>
<dbReference type="PIRSF" id="PIRSF002070">
    <property type="entry name" value="SSB"/>
    <property type="match status" value="1"/>
</dbReference>
<keyword evidence="1 2" id="KW-0238">DNA-binding</keyword>
<gene>
    <name evidence="3" type="ORF">LPJ61_004228</name>
</gene>
<dbReference type="EMBL" id="JANBOI010000901">
    <property type="protein sequence ID" value="KAJ1728083.1"/>
    <property type="molecule type" value="Genomic_DNA"/>
</dbReference>
<dbReference type="PROSITE" id="PS50935">
    <property type="entry name" value="SSB"/>
    <property type="match status" value="1"/>
</dbReference>
<organism evidence="3 4">
    <name type="scientific">Coemansia biformis</name>
    <dbReference type="NCBI Taxonomy" id="1286918"/>
    <lineage>
        <taxon>Eukaryota</taxon>
        <taxon>Fungi</taxon>
        <taxon>Fungi incertae sedis</taxon>
        <taxon>Zoopagomycota</taxon>
        <taxon>Kickxellomycotina</taxon>
        <taxon>Kickxellomycetes</taxon>
        <taxon>Kickxellales</taxon>
        <taxon>Kickxellaceae</taxon>
        <taxon>Coemansia</taxon>
    </lineage>
</organism>
<dbReference type="GO" id="GO:0003697">
    <property type="term" value="F:single-stranded DNA binding"/>
    <property type="evidence" value="ECO:0007669"/>
    <property type="project" value="InterPro"/>
</dbReference>
<dbReference type="SUPFAM" id="SSF50249">
    <property type="entry name" value="Nucleic acid-binding proteins"/>
    <property type="match status" value="1"/>
</dbReference>
<feature type="non-terminal residue" evidence="3">
    <location>
        <position position="1"/>
    </location>
</feature>
<evidence type="ECO:0008006" key="5">
    <source>
        <dbReference type="Google" id="ProtNLM"/>
    </source>
</evidence>
<dbReference type="InterPro" id="IPR012340">
    <property type="entry name" value="NA-bd_OB-fold"/>
</dbReference>
<name>A0A9W7Y911_9FUNG</name>
<accession>A0A9W7Y911</accession>
<evidence type="ECO:0000313" key="3">
    <source>
        <dbReference type="EMBL" id="KAJ1728083.1"/>
    </source>
</evidence>
<dbReference type="Gene3D" id="2.40.50.140">
    <property type="entry name" value="Nucleic acid-binding proteins"/>
    <property type="match status" value="1"/>
</dbReference>
<dbReference type="InterPro" id="IPR000424">
    <property type="entry name" value="Primosome_PriB/ssb"/>
</dbReference>
<dbReference type="NCBIfam" id="TIGR00621">
    <property type="entry name" value="ssb"/>
    <property type="match status" value="1"/>
</dbReference>
<dbReference type="OrthoDB" id="1078367at2759"/>
<reference evidence="3" key="1">
    <citation type="submission" date="2022-07" db="EMBL/GenBank/DDBJ databases">
        <title>Phylogenomic reconstructions and comparative analyses of Kickxellomycotina fungi.</title>
        <authorList>
            <person name="Reynolds N.K."/>
            <person name="Stajich J.E."/>
            <person name="Barry K."/>
            <person name="Grigoriev I.V."/>
            <person name="Crous P."/>
            <person name="Smith M.E."/>
        </authorList>
    </citation>
    <scope>NUCLEOTIDE SEQUENCE</scope>
    <source>
        <strain evidence="3">BCRC 34381</strain>
    </source>
</reference>
<dbReference type="CDD" id="cd04496">
    <property type="entry name" value="SSB_OBF"/>
    <property type="match status" value="1"/>
</dbReference>
<dbReference type="AlphaFoldDB" id="A0A9W7Y911"/>
<dbReference type="GO" id="GO:0009295">
    <property type="term" value="C:nucleoid"/>
    <property type="evidence" value="ECO:0007669"/>
    <property type="project" value="TreeGrafter"/>
</dbReference>
<dbReference type="GO" id="GO:0006260">
    <property type="term" value="P:DNA replication"/>
    <property type="evidence" value="ECO:0007669"/>
    <property type="project" value="InterPro"/>
</dbReference>
<protein>
    <recommendedName>
        <fullName evidence="5">Single-stranded DNA-binding protein</fullName>
    </recommendedName>
</protein>